<dbReference type="RefSeq" id="WP_054615198.1">
    <property type="nucleotide sequence ID" value="NZ_CP101125.1"/>
</dbReference>
<gene>
    <name evidence="1" type="ORF">NK667_14470</name>
</gene>
<sequence length="136" mass="14618">MATASATIDIPASADQVWQLIGGFDSLPDWLPFIVKSELSEGGRVRSLQTADGAVVVERLQAFDNAGKTYSYSIEQAPFPATDYLATLRVEAQGQGARVTWSGRFTAKGVTDEEVEALFNGIYKGGLEALRANYPA</sequence>
<dbReference type="Gene3D" id="3.30.530.20">
    <property type="match status" value="1"/>
</dbReference>
<dbReference type="InterPro" id="IPR019587">
    <property type="entry name" value="Polyketide_cyclase/dehydratase"/>
</dbReference>
<proteinExistence type="predicted"/>
<dbReference type="EMBL" id="CP101125">
    <property type="protein sequence ID" value="UTO17502.1"/>
    <property type="molecule type" value="Genomic_DNA"/>
</dbReference>
<protein>
    <submittedName>
        <fullName evidence="1">SRPBCC family protein</fullName>
    </submittedName>
</protein>
<keyword evidence="2" id="KW-1185">Reference proteome</keyword>
<dbReference type="SUPFAM" id="SSF55961">
    <property type="entry name" value="Bet v1-like"/>
    <property type="match status" value="1"/>
</dbReference>
<dbReference type="PANTHER" id="PTHR39332:SF7">
    <property type="entry name" value="SRPBCC FAMILY PROTEIN"/>
    <property type="match status" value="1"/>
</dbReference>
<evidence type="ECO:0000313" key="1">
    <source>
        <dbReference type="EMBL" id="UTO17502.1"/>
    </source>
</evidence>
<organism evidence="1 2">
    <name type="scientific">Pseudomonas nunensis</name>
    <dbReference type="NCBI Taxonomy" id="2961896"/>
    <lineage>
        <taxon>Bacteria</taxon>
        <taxon>Pseudomonadati</taxon>
        <taxon>Pseudomonadota</taxon>
        <taxon>Gammaproteobacteria</taxon>
        <taxon>Pseudomonadales</taxon>
        <taxon>Pseudomonadaceae</taxon>
        <taxon>Pseudomonas</taxon>
    </lineage>
</organism>
<evidence type="ECO:0000313" key="2">
    <source>
        <dbReference type="Proteomes" id="UP001059607"/>
    </source>
</evidence>
<dbReference type="Proteomes" id="UP001059607">
    <property type="component" value="Chromosome"/>
</dbReference>
<dbReference type="PANTHER" id="PTHR39332">
    <property type="entry name" value="BLL4707 PROTEIN"/>
    <property type="match status" value="1"/>
</dbReference>
<dbReference type="CDD" id="cd07821">
    <property type="entry name" value="PYR_PYL_RCAR_like"/>
    <property type="match status" value="1"/>
</dbReference>
<accession>A0ABY5ERV2</accession>
<reference evidence="1" key="1">
    <citation type="submission" date="2022-07" db="EMBL/GenBank/DDBJ databases">
        <title>Pseudomonas nunamit sp. nov. an antifungal species isolated from Greenland.</title>
        <authorList>
            <person name="Ntana F."/>
            <person name="Hennessy R.C."/>
            <person name="Zervas A."/>
            <person name="Stougaard P."/>
        </authorList>
    </citation>
    <scope>NUCLEOTIDE SEQUENCE</scope>
    <source>
        <strain evidence="1">In5</strain>
    </source>
</reference>
<name>A0ABY5ERV2_9PSED</name>
<dbReference type="InterPro" id="IPR023393">
    <property type="entry name" value="START-like_dom_sf"/>
</dbReference>
<dbReference type="Pfam" id="PF10604">
    <property type="entry name" value="Polyketide_cyc2"/>
    <property type="match status" value="1"/>
</dbReference>